<dbReference type="EMBL" id="WVIC01000002">
    <property type="protein sequence ID" value="NCJ05207.1"/>
    <property type="molecule type" value="Genomic_DNA"/>
</dbReference>
<evidence type="ECO:0000313" key="2">
    <source>
        <dbReference type="Proteomes" id="UP000607397"/>
    </source>
</evidence>
<keyword evidence="2" id="KW-1185">Reference proteome</keyword>
<dbReference type="RefSeq" id="WP_161823687.1">
    <property type="nucleotide sequence ID" value="NZ_WVIC01000002.1"/>
</dbReference>
<reference evidence="1" key="1">
    <citation type="submission" date="2019-12" db="EMBL/GenBank/DDBJ databases">
        <title>High-Quality draft genome sequences of three cyanobacteria isolated from the limestone walls of the Old Cathedral of Coimbra.</title>
        <authorList>
            <person name="Tiago I."/>
            <person name="Soares F."/>
            <person name="Portugal A."/>
        </authorList>
    </citation>
    <scope>NUCLEOTIDE SEQUENCE [LARGE SCALE GENOMIC DNA]</scope>
    <source>
        <strain evidence="1">C</strain>
    </source>
</reference>
<accession>A0A8K1ZWK3</accession>
<organism evidence="1 2">
    <name type="scientific">Petrachloros mirabilis ULC683</name>
    <dbReference type="NCBI Taxonomy" id="2781853"/>
    <lineage>
        <taxon>Bacteria</taxon>
        <taxon>Bacillati</taxon>
        <taxon>Cyanobacteriota</taxon>
        <taxon>Cyanophyceae</taxon>
        <taxon>Synechococcales</taxon>
        <taxon>Petrachlorosaceae</taxon>
        <taxon>Petrachloros</taxon>
        <taxon>Petrachloros mirabilis</taxon>
    </lineage>
</organism>
<dbReference type="AlphaFoldDB" id="A0A8K1ZWK3"/>
<proteinExistence type="predicted"/>
<sequence length="261" mass="29149">MAIAPTMLLLTTLQETPARRLALPTPSNITWNQGIEEQIYTQRNAIGELQFDEAMVTQRQPAVTAEYSRITKELMALKIGNLLDDQAVSEVPIVSSFRVTRNTYEPADLGFEGEGAGADQSSTEAFYLTNGISTSLERVAAAGFDPATAGLRFAQDEDFELRFSNDVVALRPWVTVFGQYAASEADVLTEDPFNIFRMLIFGVLQDQGKKEVFYLEFDPVELNRQENSEINFGGDTVPLAFRITELSCKPTLVFPRRQRKC</sequence>
<name>A0A8K1ZWK3_9CYAN</name>
<protein>
    <submittedName>
        <fullName evidence="1">Uncharacterized protein</fullName>
    </submittedName>
</protein>
<dbReference type="Proteomes" id="UP000607397">
    <property type="component" value="Unassembled WGS sequence"/>
</dbReference>
<evidence type="ECO:0000313" key="1">
    <source>
        <dbReference type="EMBL" id="NCJ05207.1"/>
    </source>
</evidence>
<gene>
    <name evidence="1" type="ORF">GS597_01460</name>
</gene>
<comment type="caution">
    <text evidence="1">The sequence shown here is derived from an EMBL/GenBank/DDBJ whole genome shotgun (WGS) entry which is preliminary data.</text>
</comment>